<name>A0AAN8L9T2_9TELE</name>
<evidence type="ECO:0000313" key="2">
    <source>
        <dbReference type="EMBL" id="KAK6301106.1"/>
    </source>
</evidence>
<keyword evidence="3" id="KW-1185">Reference proteome</keyword>
<accession>A0AAN8L9T2</accession>
<feature type="non-terminal residue" evidence="2">
    <location>
        <position position="103"/>
    </location>
</feature>
<dbReference type="EMBL" id="JAGTTL010000027">
    <property type="protein sequence ID" value="KAK6301106.1"/>
    <property type="molecule type" value="Genomic_DNA"/>
</dbReference>
<sequence length="103" mass="11221">MSEPGSGCGVPAQRSSQRGPEMLSVKLKDCSQTLELNVIVKEEEREIKEEEEESEDGYSDSVDSGESSNPGSDSKPCSTASGKRRQKPHPCCSDSCIYPSRHK</sequence>
<protein>
    <submittedName>
        <fullName evidence="2">Uncharacterized protein</fullName>
    </submittedName>
</protein>
<proteinExistence type="predicted"/>
<dbReference type="Proteomes" id="UP001356427">
    <property type="component" value="Unassembled WGS sequence"/>
</dbReference>
<evidence type="ECO:0000256" key="1">
    <source>
        <dbReference type="SAM" id="MobiDB-lite"/>
    </source>
</evidence>
<organism evidence="2 3">
    <name type="scientific">Coregonus suidteri</name>
    <dbReference type="NCBI Taxonomy" id="861788"/>
    <lineage>
        <taxon>Eukaryota</taxon>
        <taxon>Metazoa</taxon>
        <taxon>Chordata</taxon>
        <taxon>Craniata</taxon>
        <taxon>Vertebrata</taxon>
        <taxon>Euteleostomi</taxon>
        <taxon>Actinopterygii</taxon>
        <taxon>Neopterygii</taxon>
        <taxon>Teleostei</taxon>
        <taxon>Protacanthopterygii</taxon>
        <taxon>Salmoniformes</taxon>
        <taxon>Salmonidae</taxon>
        <taxon>Coregoninae</taxon>
        <taxon>Coregonus</taxon>
    </lineage>
</organism>
<comment type="caution">
    <text evidence="2">The sequence shown here is derived from an EMBL/GenBank/DDBJ whole genome shotgun (WGS) entry which is preliminary data.</text>
</comment>
<feature type="compositionally biased region" description="Acidic residues" evidence="1">
    <location>
        <begin position="49"/>
        <end position="58"/>
    </location>
</feature>
<reference evidence="2 3" key="1">
    <citation type="submission" date="2021-04" db="EMBL/GenBank/DDBJ databases">
        <authorList>
            <person name="De Guttry C."/>
            <person name="Zahm M."/>
            <person name="Klopp C."/>
            <person name="Cabau C."/>
            <person name="Louis A."/>
            <person name="Berthelot C."/>
            <person name="Parey E."/>
            <person name="Roest Crollius H."/>
            <person name="Montfort J."/>
            <person name="Robinson-Rechavi M."/>
            <person name="Bucao C."/>
            <person name="Bouchez O."/>
            <person name="Gislard M."/>
            <person name="Lluch J."/>
            <person name="Milhes M."/>
            <person name="Lampietro C."/>
            <person name="Lopez Roques C."/>
            <person name="Donnadieu C."/>
            <person name="Braasch I."/>
            <person name="Desvignes T."/>
            <person name="Postlethwait J."/>
            <person name="Bobe J."/>
            <person name="Wedekind C."/>
            <person name="Guiguen Y."/>
        </authorList>
    </citation>
    <scope>NUCLEOTIDE SEQUENCE [LARGE SCALE GENOMIC DNA]</scope>
    <source>
        <strain evidence="2">Cs_M1</strain>
        <tissue evidence="2">Blood</tissue>
    </source>
</reference>
<feature type="region of interest" description="Disordered" evidence="1">
    <location>
        <begin position="41"/>
        <end position="103"/>
    </location>
</feature>
<feature type="compositionally biased region" description="Low complexity" evidence="1">
    <location>
        <begin position="59"/>
        <end position="68"/>
    </location>
</feature>
<gene>
    <name evidence="2" type="ORF">J4Q44_G00292040</name>
</gene>
<dbReference type="AlphaFoldDB" id="A0AAN8L9T2"/>
<feature type="region of interest" description="Disordered" evidence="1">
    <location>
        <begin position="1"/>
        <end position="24"/>
    </location>
</feature>
<evidence type="ECO:0000313" key="3">
    <source>
        <dbReference type="Proteomes" id="UP001356427"/>
    </source>
</evidence>
<feature type="compositionally biased region" description="Polar residues" evidence="1">
    <location>
        <begin position="69"/>
        <end position="81"/>
    </location>
</feature>